<evidence type="ECO:0000313" key="2">
    <source>
        <dbReference type="Proteomes" id="UP000066049"/>
    </source>
</evidence>
<dbReference type="RefSeq" id="WP_054197126.1">
    <property type="nucleotide sequence ID" value="NZ_CABMKQ010000040.1"/>
</dbReference>
<proteinExistence type="predicted"/>
<dbReference type="KEGG" id="ccoc:CCON33237_1555"/>
<dbReference type="AlphaFoldDB" id="A0A0M4SVH4"/>
<evidence type="ECO:0000313" key="1">
    <source>
        <dbReference type="EMBL" id="ALF48204.1"/>
    </source>
</evidence>
<accession>A0A0M4SVH4</accession>
<dbReference type="GeneID" id="28663233"/>
<sequence>MNQKIWELFEAKKILLKDIKELNTSEFSTKKTLDIFWGVDNKSFYNLVFLRTAKSRLLRKEALELEEISKKIEIKFQTNLRKKTIFYSSGICSKALKELQNNNWRCYDFV</sequence>
<reference evidence="2" key="1">
    <citation type="submission" date="2015-08" db="EMBL/GenBank/DDBJ databases">
        <title>Comparative genomics of the Campylobacter concisus group.</title>
        <authorList>
            <person name="Miller W.G."/>
            <person name="Yee E."/>
            <person name="Chapman M.H."/>
            <person name="Huynh S."/>
            <person name="Bono J.L."/>
            <person name="On S.L.W."/>
            <person name="St Leger J."/>
            <person name="Foster G."/>
            <person name="Parker C.T."/>
        </authorList>
    </citation>
    <scope>NUCLEOTIDE SEQUENCE [LARGE SCALE GENOMIC DNA]</scope>
    <source>
        <strain evidence="2">ATCC 33237</strain>
    </source>
</reference>
<organism evidence="1 2">
    <name type="scientific">Campylobacter concisus</name>
    <dbReference type="NCBI Taxonomy" id="199"/>
    <lineage>
        <taxon>Bacteria</taxon>
        <taxon>Pseudomonadati</taxon>
        <taxon>Campylobacterota</taxon>
        <taxon>Epsilonproteobacteria</taxon>
        <taxon>Campylobacterales</taxon>
        <taxon>Campylobacteraceae</taxon>
        <taxon>Campylobacter</taxon>
    </lineage>
</organism>
<dbReference type="PATRIC" id="fig|199.248.peg.1604"/>
<name>A0A0M4SVH4_9BACT</name>
<protein>
    <submittedName>
        <fullName evidence="1">Uncharacterized protein</fullName>
    </submittedName>
</protein>
<dbReference type="Proteomes" id="UP000066049">
    <property type="component" value="Chromosome"/>
</dbReference>
<gene>
    <name evidence="1" type="ORF">CCON33237_1555</name>
</gene>
<dbReference type="EMBL" id="CP012541">
    <property type="protein sequence ID" value="ALF48204.1"/>
    <property type="molecule type" value="Genomic_DNA"/>
</dbReference>